<evidence type="ECO:0000313" key="1">
    <source>
        <dbReference type="EMBL" id="RPD38929.1"/>
    </source>
</evidence>
<dbReference type="OrthoDB" id="9799912at2"/>
<gene>
    <name evidence="1" type="ORF">EG028_22550</name>
</gene>
<accession>A0A3N4MH11</accession>
<name>A0A3N4MH11_9BACT</name>
<keyword evidence="2" id="KW-1185">Reference proteome</keyword>
<reference evidence="2" key="1">
    <citation type="submission" date="2018-11" db="EMBL/GenBank/DDBJ databases">
        <title>Chitinophaga lutea sp.nov., isolate from arsenic contaminated soil.</title>
        <authorList>
            <person name="Zong Y."/>
        </authorList>
    </citation>
    <scope>NUCLEOTIDE SEQUENCE [LARGE SCALE GENOMIC DNA]</scope>
    <source>
        <strain evidence="2">YLT18</strain>
    </source>
</reference>
<dbReference type="GO" id="GO:0003723">
    <property type="term" value="F:RNA binding"/>
    <property type="evidence" value="ECO:0007669"/>
    <property type="project" value="InterPro"/>
</dbReference>
<dbReference type="Proteomes" id="UP000279089">
    <property type="component" value="Unassembled WGS sequence"/>
</dbReference>
<dbReference type="EMBL" id="RMBX01000013">
    <property type="protein sequence ID" value="RPD38929.1"/>
    <property type="molecule type" value="Genomic_DNA"/>
</dbReference>
<dbReference type="RefSeq" id="WP_120518521.1">
    <property type="nucleotide sequence ID" value="NZ_QXZY01000013.1"/>
</dbReference>
<dbReference type="AlphaFoldDB" id="A0A3N4MH11"/>
<protein>
    <submittedName>
        <fullName evidence="1">Type II toxin-antitoxin system HigB family toxin</fullName>
    </submittedName>
</protein>
<evidence type="ECO:0000313" key="2">
    <source>
        <dbReference type="Proteomes" id="UP000279089"/>
    </source>
</evidence>
<comment type="caution">
    <text evidence="1">The sequence shown here is derived from an EMBL/GenBank/DDBJ whole genome shotgun (WGS) entry which is preliminary data.</text>
</comment>
<sequence>MTVIARKALTDFSKEQPGSSDALLAWFRITCESDWSCLRDVKESFNSVDYVGNDLYVFNIRGNKYRLIARIIFRVRTVFIRWIGTHREYDDVNLDKL</sequence>
<dbReference type="Pfam" id="PF09907">
    <property type="entry name" value="HigB_toxin"/>
    <property type="match status" value="1"/>
</dbReference>
<organism evidence="1 2">
    <name type="scientific">Chitinophaga barathri</name>
    <dbReference type="NCBI Taxonomy" id="1647451"/>
    <lineage>
        <taxon>Bacteria</taxon>
        <taxon>Pseudomonadati</taxon>
        <taxon>Bacteroidota</taxon>
        <taxon>Chitinophagia</taxon>
        <taxon>Chitinophagales</taxon>
        <taxon>Chitinophagaceae</taxon>
        <taxon>Chitinophaga</taxon>
    </lineage>
</organism>
<dbReference type="GO" id="GO:0004519">
    <property type="term" value="F:endonuclease activity"/>
    <property type="evidence" value="ECO:0007669"/>
    <property type="project" value="InterPro"/>
</dbReference>
<dbReference type="InterPro" id="IPR018669">
    <property type="entry name" value="Toxin_HigB"/>
</dbReference>
<proteinExistence type="predicted"/>
<dbReference type="GO" id="GO:0110001">
    <property type="term" value="C:toxin-antitoxin complex"/>
    <property type="evidence" value="ECO:0007669"/>
    <property type="project" value="InterPro"/>
</dbReference>